<dbReference type="EMBL" id="JAJGNA010000003">
    <property type="protein sequence ID" value="MCC4307813.1"/>
    <property type="molecule type" value="Genomic_DNA"/>
</dbReference>
<comment type="subcellular location">
    <subcellularLocation>
        <location evidence="1">Peroxisome</location>
    </subcellularLocation>
</comment>
<dbReference type="AlphaFoldDB" id="A0A9Q3UMP0"/>
<keyword evidence="2" id="KW-0576">Peroxisome</keyword>
<proteinExistence type="predicted"/>
<dbReference type="SUPFAM" id="SSF52096">
    <property type="entry name" value="ClpP/crotonase"/>
    <property type="match status" value="1"/>
</dbReference>
<dbReference type="Gene3D" id="3.90.226.10">
    <property type="entry name" value="2-enoyl-CoA Hydratase, Chain A, domain 1"/>
    <property type="match status" value="1"/>
</dbReference>
<evidence type="ECO:0000313" key="5">
    <source>
        <dbReference type="Proteomes" id="UP001108027"/>
    </source>
</evidence>
<evidence type="ECO:0000256" key="2">
    <source>
        <dbReference type="ARBA" id="ARBA00023140"/>
    </source>
</evidence>
<keyword evidence="3" id="KW-0413">Isomerase</keyword>
<organism evidence="4 5">
    <name type="scientific">Alloalcanivorax marinus</name>
    <dbReference type="NCBI Taxonomy" id="1177169"/>
    <lineage>
        <taxon>Bacteria</taxon>
        <taxon>Pseudomonadati</taxon>
        <taxon>Pseudomonadota</taxon>
        <taxon>Gammaproteobacteria</taxon>
        <taxon>Oceanospirillales</taxon>
        <taxon>Alcanivoracaceae</taxon>
        <taxon>Alloalcanivorax</taxon>
    </lineage>
</organism>
<evidence type="ECO:0000313" key="4">
    <source>
        <dbReference type="EMBL" id="MCC4307813.1"/>
    </source>
</evidence>
<dbReference type="PANTHER" id="PTHR43684:SF1">
    <property type="entry name" value="ENOYL-COA DELTA ISOMERASE 2"/>
    <property type="match status" value="1"/>
</dbReference>
<dbReference type="Pfam" id="PF00378">
    <property type="entry name" value="ECH_1"/>
    <property type="match status" value="1"/>
</dbReference>
<dbReference type="PANTHER" id="PTHR43684">
    <property type="match status" value="1"/>
</dbReference>
<keyword evidence="5" id="KW-1185">Reference proteome</keyword>
<dbReference type="InterPro" id="IPR029045">
    <property type="entry name" value="ClpP/crotonase-like_dom_sf"/>
</dbReference>
<comment type="caution">
    <text evidence="4">The sequence shown here is derived from an EMBL/GenBank/DDBJ whole genome shotgun (WGS) entry which is preliminary data.</text>
</comment>
<evidence type="ECO:0000256" key="3">
    <source>
        <dbReference type="ARBA" id="ARBA00023235"/>
    </source>
</evidence>
<accession>A0A9Q3UMP0</accession>
<dbReference type="InterPro" id="IPR051053">
    <property type="entry name" value="ECH/Chromodomain_protein"/>
</dbReference>
<dbReference type="RefSeq" id="WP_228233220.1">
    <property type="nucleotide sequence ID" value="NZ_ARXL01000124.1"/>
</dbReference>
<gene>
    <name evidence="4" type="ORF">LL252_04435</name>
</gene>
<dbReference type="GO" id="GO:0004165">
    <property type="term" value="F:delta(3)-delta(2)-enoyl-CoA isomerase activity"/>
    <property type="evidence" value="ECO:0007669"/>
    <property type="project" value="UniProtKB-ARBA"/>
</dbReference>
<dbReference type="InterPro" id="IPR001753">
    <property type="entry name" value="Enoyl-CoA_hydra/iso"/>
</dbReference>
<reference evidence="4" key="1">
    <citation type="submission" date="2021-10" db="EMBL/GenBank/DDBJ databases">
        <title>The diversity and Nitrogen Metabolism of Culturable Nitrate-Utilizing Bacteria Within the Oxygen Minimum Zone of the Changjiang (Yangtze River)Estuary.</title>
        <authorList>
            <person name="Zhang D."/>
            <person name="Zheng J."/>
            <person name="Liu S."/>
            <person name="He W."/>
        </authorList>
    </citation>
    <scope>NUCLEOTIDE SEQUENCE</scope>
    <source>
        <strain evidence="4">FXH-223</strain>
    </source>
</reference>
<protein>
    <submittedName>
        <fullName evidence="4">Enoyl-CoA hydratase/isomerase family protein</fullName>
    </submittedName>
</protein>
<dbReference type="Proteomes" id="UP001108027">
    <property type="component" value="Unassembled WGS sequence"/>
</dbReference>
<sequence>MQLPAPESGQILVKTTESVMTITLNRPDKLNALTGAMYRDLVDLLALAEEHDDVGAVLIEGQGKSFCAGNDLGDFLAAGNAGANATEGGAAPFIRAVSRFEKPLVVAVQGNAVGVGVTMLLHADIVVAADDAKFITPFVDLGAVPEAGSSKLLPAWLGYQRAARMLLAGEPLGAEEALQCGLVAKVVGRSELEGAARAYAVALAAKPRRAMRESKRLMRQAPEMALHDLIDHDLALFAELLRGDEAKAILAAKLGKK</sequence>
<name>A0A9Q3UMP0_9GAMM</name>
<dbReference type="CDD" id="cd06558">
    <property type="entry name" value="crotonase-like"/>
    <property type="match status" value="1"/>
</dbReference>
<evidence type="ECO:0000256" key="1">
    <source>
        <dbReference type="ARBA" id="ARBA00004275"/>
    </source>
</evidence>